<dbReference type="GO" id="GO:0042173">
    <property type="term" value="P:regulation of sporulation resulting in formation of a cellular spore"/>
    <property type="evidence" value="ECO:0007669"/>
    <property type="project" value="InterPro"/>
</dbReference>
<dbReference type="SUPFAM" id="SSF52172">
    <property type="entry name" value="CheY-like"/>
    <property type="match status" value="1"/>
</dbReference>
<dbReference type="InterPro" id="IPR036388">
    <property type="entry name" value="WH-like_DNA-bd_sf"/>
</dbReference>
<sequence>MDDKISLLIVEDEPAEQAAFAECLQNERQIELVGITGSETEALALVDSHRPDVVVLDLELQEGDGLNLTPVLTDPSRSYSPYVLVTTRTENRHTLDMLRDAGVGFIYDKNIDRYGPDQVLRGVKRMGGFLKGRRLGRSGESAASQSAKELRQKRLLEELNCEMEDMGLRRRQKSCRCLVWAVYCQLESGEPLSLTKELYPMVAQQLHCKPENVERNIRSAIHKVWDVSNRNLDLVYERFPRLVDENGDYPTNGELIEAFVVRMRRKHAR</sequence>
<dbReference type="Gene3D" id="3.40.50.2300">
    <property type="match status" value="1"/>
</dbReference>
<dbReference type="PANTHER" id="PTHR43214:SF43">
    <property type="entry name" value="TWO-COMPONENT RESPONSE REGULATOR"/>
    <property type="match status" value="1"/>
</dbReference>
<dbReference type="GO" id="GO:0005509">
    <property type="term" value="F:calcium ion binding"/>
    <property type="evidence" value="ECO:0007669"/>
    <property type="project" value="InterPro"/>
</dbReference>
<dbReference type="SUPFAM" id="SSF46894">
    <property type="entry name" value="C-terminal effector domain of the bipartite response regulators"/>
    <property type="match status" value="1"/>
</dbReference>
<evidence type="ECO:0000256" key="5">
    <source>
        <dbReference type="ARBA" id="ARBA00024867"/>
    </source>
</evidence>
<evidence type="ECO:0000256" key="2">
    <source>
        <dbReference type="ARBA" id="ARBA00023015"/>
    </source>
</evidence>
<dbReference type="Proteomes" id="UP001205063">
    <property type="component" value="Unassembled WGS sequence"/>
</dbReference>
<proteinExistence type="predicted"/>
<dbReference type="PROSITE" id="PS50110">
    <property type="entry name" value="RESPONSE_REGULATORY"/>
    <property type="match status" value="1"/>
</dbReference>
<evidence type="ECO:0000256" key="4">
    <source>
        <dbReference type="ARBA" id="ARBA00023163"/>
    </source>
</evidence>
<organism evidence="8 9">
    <name type="scientific">Bittarella massiliensis</name>
    <name type="common">ex Durand et al. 2017</name>
    <dbReference type="NCBI Taxonomy" id="1720313"/>
    <lineage>
        <taxon>Bacteria</taxon>
        <taxon>Bacillati</taxon>
        <taxon>Bacillota</taxon>
        <taxon>Clostridia</taxon>
        <taxon>Eubacteriales</taxon>
        <taxon>Oscillospiraceae</taxon>
        <taxon>Bittarella (ex Durand et al. 2017)</taxon>
    </lineage>
</organism>
<keyword evidence="2" id="KW-0805">Transcription regulation</keyword>
<reference evidence="8" key="1">
    <citation type="submission" date="2022-06" db="EMBL/GenBank/DDBJ databases">
        <title>Isolation of gut microbiota from human fecal samples.</title>
        <authorList>
            <person name="Pamer E.G."/>
            <person name="Barat B."/>
            <person name="Waligurski E."/>
            <person name="Medina S."/>
            <person name="Paddock L."/>
            <person name="Mostad J."/>
        </authorList>
    </citation>
    <scope>NUCLEOTIDE SEQUENCE</scope>
    <source>
        <strain evidence="8">DFI.7.96</strain>
    </source>
</reference>
<dbReference type="GO" id="GO:0003700">
    <property type="term" value="F:DNA-binding transcription factor activity"/>
    <property type="evidence" value="ECO:0007669"/>
    <property type="project" value="InterPro"/>
</dbReference>
<dbReference type="CDD" id="cd00156">
    <property type="entry name" value="REC"/>
    <property type="match status" value="1"/>
</dbReference>
<dbReference type="GO" id="GO:0005737">
    <property type="term" value="C:cytoplasm"/>
    <property type="evidence" value="ECO:0007669"/>
    <property type="project" value="InterPro"/>
</dbReference>
<accession>A0AAW5KEW3</accession>
<dbReference type="InterPro" id="IPR039420">
    <property type="entry name" value="WalR-like"/>
</dbReference>
<gene>
    <name evidence="8" type="ORF">NE646_06030</name>
</gene>
<dbReference type="RefSeq" id="WP_256135874.1">
    <property type="nucleotide sequence ID" value="NZ_JANGAB010000002.1"/>
</dbReference>
<name>A0AAW5KEW3_9FIRM</name>
<evidence type="ECO:0000256" key="1">
    <source>
        <dbReference type="ARBA" id="ARBA00018672"/>
    </source>
</evidence>
<feature type="domain" description="Response regulatory" evidence="7">
    <location>
        <begin position="6"/>
        <end position="124"/>
    </location>
</feature>
<dbReference type="GO" id="GO:0000160">
    <property type="term" value="P:phosphorelay signal transduction system"/>
    <property type="evidence" value="ECO:0007669"/>
    <property type="project" value="InterPro"/>
</dbReference>
<dbReference type="InterPro" id="IPR001789">
    <property type="entry name" value="Sig_transdc_resp-reg_receiver"/>
</dbReference>
<dbReference type="AlphaFoldDB" id="A0AAW5KEW3"/>
<dbReference type="Pfam" id="PF08769">
    <property type="entry name" value="Spo0A_C"/>
    <property type="match status" value="1"/>
</dbReference>
<dbReference type="PANTHER" id="PTHR43214">
    <property type="entry name" value="TWO-COMPONENT RESPONSE REGULATOR"/>
    <property type="match status" value="1"/>
</dbReference>
<evidence type="ECO:0000313" key="8">
    <source>
        <dbReference type="EMBL" id="MCQ4949224.1"/>
    </source>
</evidence>
<keyword evidence="3" id="KW-0238">DNA-binding</keyword>
<dbReference type="GO" id="GO:0003677">
    <property type="term" value="F:DNA binding"/>
    <property type="evidence" value="ECO:0007669"/>
    <property type="project" value="UniProtKB-KW"/>
</dbReference>
<dbReference type="InterPro" id="IPR011006">
    <property type="entry name" value="CheY-like_superfamily"/>
</dbReference>
<dbReference type="InterPro" id="IPR016032">
    <property type="entry name" value="Sig_transdc_resp-reg_C-effctor"/>
</dbReference>
<evidence type="ECO:0000313" key="9">
    <source>
        <dbReference type="Proteomes" id="UP001205063"/>
    </source>
</evidence>
<evidence type="ECO:0000259" key="7">
    <source>
        <dbReference type="PROSITE" id="PS50110"/>
    </source>
</evidence>
<evidence type="ECO:0000256" key="3">
    <source>
        <dbReference type="ARBA" id="ARBA00023125"/>
    </source>
</evidence>
<keyword evidence="4" id="KW-0804">Transcription</keyword>
<comment type="function">
    <text evidence="5">May play the central regulatory role in sporulation. It may be an element of the effector pathway responsible for the activation of sporulation genes in response to nutritional stress. Spo0A may act in concert with spo0H (a sigma factor) to control the expression of some genes that are critical to the sporulation process.</text>
</comment>
<protein>
    <recommendedName>
        <fullName evidence="1">Stage 0 sporulation protein A homolog</fullName>
    </recommendedName>
</protein>
<dbReference type="Pfam" id="PF00072">
    <property type="entry name" value="Response_reg"/>
    <property type="match status" value="1"/>
</dbReference>
<dbReference type="Gene3D" id="1.10.10.10">
    <property type="entry name" value="Winged helix-like DNA-binding domain superfamily/Winged helix DNA-binding domain"/>
    <property type="match status" value="1"/>
</dbReference>
<keyword evidence="6" id="KW-0597">Phosphoprotein</keyword>
<comment type="caution">
    <text evidence="8">The sequence shown here is derived from an EMBL/GenBank/DDBJ whole genome shotgun (WGS) entry which is preliminary data.</text>
</comment>
<dbReference type="InterPro" id="IPR014879">
    <property type="entry name" value="Spo0A_C"/>
</dbReference>
<dbReference type="EMBL" id="JANGAB010000002">
    <property type="protein sequence ID" value="MCQ4949224.1"/>
    <property type="molecule type" value="Genomic_DNA"/>
</dbReference>
<dbReference type="SMART" id="SM00448">
    <property type="entry name" value="REC"/>
    <property type="match status" value="1"/>
</dbReference>
<feature type="modified residue" description="4-aspartylphosphate" evidence="6">
    <location>
        <position position="57"/>
    </location>
</feature>
<evidence type="ECO:0000256" key="6">
    <source>
        <dbReference type="PROSITE-ProRule" id="PRU00169"/>
    </source>
</evidence>